<dbReference type="Gene3D" id="1.10.10.10">
    <property type="entry name" value="Winged helix-like DNA-binding domain superfamily/Winged helix DNA-binding domain"/>
    <property type="match status" value="1"/>
</dbReference>
<comment type="caution">
    <text evidence="5">The sequence shown here is derived from an EMBL/GenBank/DDBJ whole genome shotgun (WGS) entry which is preliminary data.</text>
</comment>
<organism evidence="5 6">
    <name type="scientific">Bradyrhizobium rifense</name>
    <dbReference type="NCBI Taxonomy" id="515499"/>
    <lineage>
        <taxon>Bacteria</taxon>
        <taxon>Pseudomonadati</taxon>
        <taxon>Pseudomonadota</taxon>
        <taxon>Alphaproteobacteria</taxon>
        <taxon>Hyphomicrobiales</taxon>
        <taxon>Nitrobacteraceae</taxon>
        <taxon>Bradyrhizobium</taxon>
    </lineage>
</organism>
<dbReference type="PROSITE" id="PS50995">
    <property type="entry name" value="HTH_MARR_2"/>
    <property type="match status" value="1"/>
</dbReference>
<dbReference type="PANTHER" id="PTHR33164">
    <property type="entry name" value="TRANSCRIPTIONAL REGULATOR, MARR FAMILY"/>
    <property type="match status" value="1"/>
</dbReference>
<name>A0A5D3K8X9_9BRAD</name>
<feature type="domain" description="HTH marR-type" evidence="4">
    <location>
        <begin position="16"/>
        <end position="148"/>
    </location>
</feature>
<dbReference type="PROSITE" id="PS01117">
    <property type="entry name" value="HTH_MARR_1"/>
    <property type="match status" value="1"/>
</dbReference>
<dbReference type="SUPFAM" id="SSF46785">
    <property type="entry name" value="Winged helix' DNA-binding domain"/>
    <property type="match status" value="1"/>
</dbReference>
<proteinExistence type="predicted"/>
<dbReference type="Pfam" id="PF01047">
    <property type="entry name" value="MarR"/>
    <property type="match status" value="1"/>
</dbReference>
<dbReference type="GO" id="GO:0003677">
    <property type="term" value="F:DNA binding"/>
    <property type="evidence" value="ECO:0007669"/>
    <property type="project" value="UniProtKB-KW"/>
</dbReference>
<evidence type="ECO:0000313" key="5">
    <source>
        <dbReference type="EMBL" id="TYL90934.1"/>
    </source>
</evidence>
<evidence type="ECO:0000256" key="1">
    <source>
        <dbReference type="ARBA" id="ARBA00023015"/>
    </source>
</evidence>
<dbReference type="GO" id="GO:0003700">
    <property type="term" value="F:DNA-binding transcription factor activity"/>
    <property type="evidence" value="ECO:0007669"/>
    <property type="project" value="InterPro"/>
</dbReference>
<dbReference type="InterPro" id="IPR036390">
    <property type="entry name" value="WH_DNA-bd_sf"/>
</dbReference>
<dbReference type="AlphaFoldDB" id="A0A5D3K8X9"/>
<keyword evidence="2" id="KW-0238">DNA-binding</keyword>
<keyword evidence="3" id="KW-0804">Transcription</keyword>
<evidence type="ECO:0000313" key="6">
    <source>
        <dbReference type="Proteomes" id="UP000324758"/>
    </source>
</evidence>
<dbReference type="EMBL" id="VSSS01000050">
    <property type="protein sequence ID" value="TYL90934.1"/>
    <property type="molecule type" value="Genomic_DNA"/>
</dbReference>
<protein>
    <submittedName>
        <fullName evidence="5">MarR family transcriptional regulator</fullName>
    </submittedName>
</protein>
<evidence type="ECO:0000256" key="3">
    <source>
        <dbReference type="ARBA" id="ARBA00023163"/>
    </source>
</evidence>
<accession>A0A5D3K8X9</accession>
<dbReference type="OrthoDB" id="2287011at2"/>
<dbReference type="PANTHER" id="PTHR33164:SF105">
    <property type="entry name" value="TRANSCRIPTIONAL REPRESSOR PROTEIN-RELATED"/>
    <property type="match status" value="1"/>
</dbReference>
<gene>
    <name evidence="5" type="ORF">FXB40_30380</name>
</gene>
<dbReference type="InterPro" id="IPR039422">
    <property type="entry name" value="MarR/SlyA-like"/>
</dbReference>
<evidence type="ECO:0000259" key="4">
    <source>
        <dbReference type="PROSITE" id="PS50995"/>
    </source>
</evidence>
<dbReference type="InterPro" id="IPR036388">
    <property type="entry name" value="WH-like_DNA-bd_sf"/>
</dbReference>
<dbReference type="InterPro" id="IPR000835">
    <property type="entry name" value="HTH_MarR-typ"/>
</dbReference>
<keyword evidence="6" id="KW-1185">Reference proteome</keyword>
<keyword evidence="1" id="KW-0805">Transcription regulation</keyword>
<dbReference type="InterPro" id="IPR023187">
    <property type="entry name" value="Tscrpt_reg_MarR-type_CS"/>
</dbReference>
<dbReference type="GO" id="GO:0006950">
    <property type="term" value="P:response to stress"/>
    <property type="evidence" value="ECO:0007669"/>
    <property type="project" value="TreeGrafter"/>
</dbReference>
<evidence type="ECO:0000256" key="2">
    <source>
        <dbReference type="ARBA" id="ARBA00023125"/>
    </source>
</evidence>
<reference evidence="5 6" key="1">
    <citation type="submission" date="2019-08" db="EMBL/GenBank/DDBJ databases">
        <title>Bradyrhizobium hipponensis sp. nov., a rhizobium isolated from a Lupinus angustifolius root nodule in Tunisia.</title>
        <authorList>
            <person name="Off K."/>
            <person name="Rejili M."/>
            <person name="Mars M."/>
            <person name="Brachmann A."/>
            <person name="Marin M."/>
        </authorList>
    </citation>
    <scope>NUCLEOTIDE SEQUENCE [LARGE SCALE GENOMIC DNA]</scope>
    <source>
        <strain evidence="5 6">CTAW71</strain>
    </source>
</reference>
<dbReference type="SMART" id="SM00347">
    <property type="entry name" value="HTH_MARR"/>
    <property type="match status" value="1"/>
</dbReference>
<dbReference type="Proteomes" id="UP000324758">
    <property type="component" value="Unassembled WGS sequence"/>
</dbReference>
<sequence>MKDKEKLPVNKPLGIDQCNCSAMRKANRQISRFYDAHLEPVGLRITQFLTLAALNELGSAAVNALAEQLDIERTAMGKMVGFLERDGLVRIRPSPTDGRSRLIELTDAGRRLHDKAAPLWQRAQREFEQLNGAKNVAALRGALRDMVVGDMKPDSSED</sequence>